<dbReference type="AlphaFoldDB" id="A0AAW2GKI7"/>
<proteinExistence type="predicted"/>
<organism evidence="1 2">
    <name type="scientific">Cardiocondyla obscurior</name>
    <dbReference type="NCBI Taxonomy" id="286306"/>
    <lineage>
        <taxon>Eukaryota</taxon>
        <taxon>Metazoa</taxon>
        <taxon>Ecdysozoa</taxon>
        <taxon>Arthropoda</taxon>
        <taxon>Hexapoda</taxon>
        <taxon>Insecta</taxon>
        <taxon>Pterygota</taxon>
        <taxon>Neoptera</taxon>
        <taxon>Endopterygota</taxon>
        <taxon>Hymenoptera</taxon>
        <taxon>Apocrita</taxon>
        <taxon>Aculeata</taxon>
        <taxon>Formicoidea</taxon>
        <taxon>Formicidae</taxon>
        <taxon>Myrmicinae</taxon>
        <taxon>Cardiocondyla</taxon>
    </lineage>
</organism>
<gene>
    <name evidence="1" type="ORF">PUN28_003354</name>
</gene>
<evidence type="ECO:0000313" key="1">
    <source>
        <dbReference type="EMBL" id="KAL0128058.1"/>
    </source>
</evidence>
<sequence length="62" mass="7544">MYRMSYYWRYVSSRTYGGDNKIQDASQKQSVINKKAWNWTHHMKSLQWLQKVGCLKKRGMKL</sequence>
<dbReference type="Proteomes" id="UP001430953">
    <property type="component" value="Unassembled WGS sequence"/>
</dbReference>
<accession>A0AAW2GKI7</accession>
<evidence type="ECO:0000313" key="2">
    <source>
        <dbReference type="Proteomes" id="UP001430953"/>
    </source>
</evidence>
<name>A0AAW2GKI7_9HYME</name>
<dbReference type="EMBL" id="JADYXP020000003">
    <property type="protein sequence ID" value="KAL0128058.1"/>
    <property type="molecule type" value="Genomic_DNA"/>
</dbReference>
<keyword evidence="2" id="KW-1185">Reference proteome</keyword>
<reference evidence="1 2" key="1">
    <citation type="submission" date="2023-03" db="EMBL/GenBank/DDBJ databases">
        <title>High recombination rates correlate with genetic variation in Cardiocondyla obscurior ants.</title>
        <authorList>
            <person name="Errbii M."/>
        </authorList>
    </citation>
    <scope>NUCLEOTIDE SEQUENCE [LARGE SCALE GENOMIC DNA]</scope>
    <source>
        <strain evidence="1">Alpha-2009</strain>
        <tissue evidence="1">Whole body</tissue>
    </source>
</reference>
<protein>
    <submittedName>
        <fullName evidence="1">Uncharacterized protein</fullName>
    </submittedName>
</protein>
<comment type="caution">
    <text evidence="1">The sequence shown here is derived from an EMBL/GenBank/DDBJ whole genome shotgun (WGS) entry which is preliminary data.</text>
</comment>